<comment type="subcellular location">
    <subcellularLocation>
        <location evidence="1">Membrane</location>
        <topology evidence="1">Multi-pass membrane protein</topology>
    </subcellularLocation>
</comment>
<evidence type="ECO:0000256" key="6">
    <source>
        <dbReference type="SAM" id="Phobius"/>
    </source>
</evidence>
<accession>S9VBK7</accession>
<dbReference type="GO" id="GO:0055088">
    <property type="term" value="P:lipid homeostasis"/>
    <property type="evidence" value="ECO:0007669"/>
    <property type="project" value="TreeGrafter"/>
</dbReference>
<feature type="transmembrane region" description="Helical" evidence="6">
    <location>
        <begin position="12"/>
        <end position="31"/>
    </location>
</feature>
<evidence type="ECO:0000259" key="7">
    <source>
        <dbReference type="PROSITE" id="PS50922"/>
    </source>
</evidence>
<dbReference type="PROSITE" id="PS50922">
    <property type="entry name" value="TLC"/>
    <property type="match status" value="1"/>
</dbReference>
<evidence type="ECO:0000256" key="2">
    <source>
        <dbReference type="ARBA" id="ARBA00022692"/>
    </source>
</evidence>
<sequence>MRQADNCSRVNSCLNSFLVAPPLLYGMRAMRWGPSYEPLDPPVLLQAVLCISIGYFTQDLYVTFKYKTPRWPIFVLHHLFALLPYVSYYFRPACHTGIFILCSFMLVESTNVLYNMQQWLEDVGRVEGPAYLFSVYGTLAGWIVFRLVNPVFSLYVSERYVVPSARPGAERQCLYPSLVSAYFVNAFCLLAFFTVILKDILLRRGWVRSEKRAAPALPAKTNPELLCTLG</sequence>
<evidence type="ECO:0000256" key="5">
    <source>
        <dbReference type="PROSITE-ProRule" id="PRU00205"/>
    </source>
</evidence>
<dbReference type="GO" id="GO:0016020">
    <property type="term" value="C:membrane"/>
    <property type="evidence" value="ECO:0007669"/>
    <property type="project" value="UniProtKB-SubCell"/>
</dbReference>
<feature type="transmembrane region" description="Helical" evidence="6">
    <location>
        <begin position="71"/>
        <end position="90"/>
    </location>
</feature>
<evidence type="ECO:0000256" key="3">
    <source>
        <dbReference type="ARBA" id="ARBA00022989"/>
    </source>
</evidence>
<keyword evidence="2 5" id="KW-0812">Transmembrane</keyword>
<keyword evidence="9" id="KW-1185">Reference proteome</keyword>
<dbReference type="Proteomes" id="UP000015354">
    <property type="component" value="Unassembled WGS sequence"/>
</dbReference>
<dbReference type="InterPro" id="IPR050846">
    <property type="entry name" value="TLCD"/>
</dbReference>
<dbReference type="AlphaFoldDB" id="S9VBK7"/>
<dbReference type="Pfam" id="PF03798">
    <property type="entry name" value="TRAM_LAG1_CLN8"/>
    <property type="match status" value="1"/>
</dbReference>
<feature type="transmembrane region" description="Helical" evidence="6">
    <location>
        <begin position="128"/>
        <end position="148"/>
    </location>
</feature>
<evidence type="ECO:0000256" key="1">
    <source>
        <dbReference type="ARBA" id="ARBA00004141"/>
    </source>
</evidence>
<feature type="transmembrane region" description="Helical" evidence="6">
    <location>
        <begin position="96"/>
        <end position="116"/>
    </location>
</feature>
<evidence type="ECO:0000313" key="9">
    <source>
        <dbReference type="Proteomes" id="UP000015354"/>
    </source>
</evidence>
<evidence type="ECO:0000313" key="8">
    <source>
        <dbReference type="EMBL" id="EPY24411.1"/>
    </source>
</evidence>
<keyword evidence="3 6" id="KW-1133">Transmembrane helix</keyword>
<name>S9VBK7_9TRYP</name>
<organism evidence="8 9">
    <name type="scientific">Strigomonas culicis</name>
    <dbReference type="NCBI Taxonomy" id="28005"/>
    <lineage>
        <taxon>Eukaryota</taxon>
        <taxon>Discoba</taxon>
        <taxon>Euglenozoa</taxon>
        <taxon>Kinetoplastea</taxon>
        <taxon>Metakinetoplastina</taxon>
        <taxon>Trypanosomatida</taxon>
        <taxon>Trypanosomatidae</taxon>
        <taxon>Strigomonadinae</taxon>
        <taxon>Strigomonas</taxon>
    </lineage>
</organism>
<feature type="domain" description="TLC" evidence="7">
    <location>
        <begin position="1"/>
        <end position="211"/>
    </location>
</feature>
<dbReference type="GO" id="GO:0005783">
    <property type="term" value="C:endoplasmic reticulum"/>
    <property type="evidence" value="ECO:0007669"/>
    <property type="project" value="TreeGrafter"/>
</dbReference>
<dbReference type="PANTHER" id="PTHR13439">
    <property type="entry name" value="CT120 PROTEIN"/>
    <property type="match status" value="1"/>
</dbReference>
<gene>
    <name evidence="8" type="ORF">STCU_07194</name>
</gene>
<feature type="transmembrane region" description="Helical" evidence="6">
    <location>
        <begin position="43"/>
        <end position="64"/>
    </location>
</feature>
<proteinExistence type="predicted"/>
<feature type="transmembrane region" description="Helical" evidence="6">
    <location>
        <begin position="182"/>
        <end position="202"/>
    </location>
</feature>
<dbReference type="InterPro" id="IPR006634">
    <property type="entry name" value="TLC-dom"/>
</dbReference>
<keyword evidence="4 5" id="KW-0472">Membrane</keyword>
<protein>
    <recommendedName>
        <fullName evidence="7">TLC domain-containing protein</fullName>
    </recommendedName>
</protein>
<reference evidence="8 9" key="1">
    <citation type="journal article" date="2013" name="PLoS ONE">
        <title>Predicting the Proteins of Angomonas deanei, Strigomonas culicis and Their Respective Endosymbionts Reveals New Aspects of the Trypanosomatidae Family.</title>
        <authorList>
            <person name="Motta M.C."/>
            <person name="Martins A.C."/>
            <person name="de Souza S.S."/>
            <person name="Catta-Preta C.M."/>
            <person name="Silva R."/>
            <person name="Klein C.C."/>
            <person name="de Almeida L.G."/>
            <person name="de Lima Cunha O."/>
            <person name="Ciapina L.P."/>
            <person name="Brocchi M."/>
            <person name="Colabardini A.C."/>
            <person name="de Araujo Lima B."/>
            <person name="Machado C.R."/>
            <person name="de Almeida Soares C.M."/>
            <person name="Probst C.M."/>
            <person name="de Menezes C.B."/>
            <person name="Thompson C.E."/>
            <person name="Bartholomeu D.C."/>
            <person name="Gradia D.F."/>
            <person name="Pavoni D.P."/>
            <person name="Grisard E.C."/>
            <person name="Fantinatti-Garboggini F."/>
            <person name="Marchini F.K."/>
            <person name="Rodrigues-Luiz G.F."/>
            <person name="Wagner G."/>
            <person name="Goldman G.H."/>
            <person name="Fietto J.L."/>
            <person name="Elias M.C."/>
            <person name="Goldman M.H."/>
            <person name="Sagot M.F."/>
            <person name="Pereira M."/>
            <person name="Stoco P.H."/>
            <person name="de Mendonca-Neto R.P."/>
            <person name="Teixeira S.M."/>
            <person name="Maciel T.E."/>
            <person name="de Oliveira Mendes T.A."/>
            <person name="Urmenyi T.P."/>
            <person name="de Souza W."/>
            <person name="Schenkman S."/>
            <person name="de Vasconcelos A.T."/>
        </authorList>
    </citation>
    <scope>NUCLEOTIDE SEQUENCE [LARGE SCALE GENOMIC DNA]</scope>
</reference>
<evidence type="ECO:0000256" key="4">
    <source>
        <dbReference type="ARBA" id="ARBA00023136"/>
    </source>
</evidence>
<comment type="caution">
    <text evidence="8">The sequence shown here is derived from an EMBL/GenBank/DDBJ whole genome shotgun (WGS) entry which is preliminary data.</text>
</comment>
<dbReference type="EMBL" id="ATMH01007194">
    <property type="protein sequence ID" value="EPY24411.1"/>
    <property type="molecule type" value="Genomic_DNA"/>
</dbReference>
<dbReference type="PANTHER" id="PTHR13439:SF0">
    <property type="entry name" value="TOPOISOMERASE I DAMAGE AFFECTED PROTEIN 4"/>
    <property type="match status" value="1"/>
</dbReference>